<keyword evidence="4" id="KW-0175">Coiled coil</keyword>
<dbReference type="PANTHER" id="PTHR23192:SF13">
    <property type="entry name" value="OLFACTOMEDIN-LIKE PROTEIN 1"/>
    <property type="match status" value="1"/>
</dbReference>
<comment type="subcellular location">
    <subcellularLocation>
        <location evidence="1">Secreted</location>
    </subcellularLocation>
</comment>
<keyword evidence="2" id="KW-0964">Secreted</keyword>
<evidence type="ECO:0000256" key="3">
    <source>
        <dbReference type="PROSITE-ProRule" id="PRU00446"/>
    </source>
</evidence>
<dbReference type="GO" id="GO:0007165">
    <property type="term" value="P:signal transduction"/>
    <property type="evidence" value="ECO:0007669"/>
    <property type="project" value="TreeGrafter"/>
</dbReference>
<feature type="chain" id="PRO_5025344972" evidence="5">
    <location>
        <begin position="23"/>
        <end position="415"/>
    </location>
</feature>
<gene>
    <name evidence="7" type="primary">olfml1</name>
</gene>
<accession>A0A672I4B9</accession>
<evidence type="ECO:0000313" key="8">
    <source>
        <dbReference type="Proteomes" id="UP000472267"/>
    </source>
</evidence>
<reference evidence="7" key="3">
    <citation type="submission" date="2025-09" db="UniProtKB">
        <authorList>
            <consortium name="Ensembl"/>
        </authorList>
    </citation>
    <scope>IDENTIFICATION</scope>
</reference>
<evidence type="ECO:0000256" key="5">
    <source>
        <dbReference type="SAM" id="SignalP"/>
    </source>
</evidence>
<sequence>MVCRVLLVLLLSLGVSVPSGRSQSSSQDAFIIQYLERRLVQVEERLGQCEQRTVSLSQRTYELSSEVRGCVSRLSALRSEVSSQADGVSARVERLERELEYLENRFPVQSQVEVEAALLEEQIRAAELELQGAWDRDRGRGRGRGRDRAEHDCGAVLDQIRSVKIVKKAGDAQGCWFKDPTAGSSKVYLLSGVQNDTVLEFDSLQSFVEQGGSPGARQLQLPAHWQGSGHTVHNGFLYFHKADTHNQILKVDLLNRTVVDSTLVPGAGRLPVYSLNPDTYLDLSVDQLGLWVVHADPDYGGNLVLTKLDTGTLAVDFSWDTQCRSQDAEGAFLICGTLYVVYSSRYGGRASIQCVYDVHDSVHSVDGPVRFFPKRFSSHSSLRFHPEDQDLYAWDDGYQTIYRVETVQTQRVPVD</sequence>
<dbReference type="Proteomes" id="UP000472267">
    <property type="component" value="Chromosome 7"/>
</dbReference>
<dbReference type="PANTHER" id="PTHR23192">
    <property type="entry name" value="OLFACTOMEDIN-RELATED"/>
    <property type="match status" value="1"/>
</dbReference>
<evidence type="ECO:0000256" key="2">
    <source>
        <dbReference type="ARBA" id="ARBA00022525"/>
    </source>
</evidence>
<dbReference type="InterPro" id="IPR003112">
    <property type="entry name" value="Olfac-like_dom"/>
</dbReference>
<name>A0A672I4B9_SALFA</name>
<evidence type="ECO:0000313" key="7">
    <source>
        <dbReference type="Ensembl" id="ENSSFAP00005036014.1"/>
    </source>
</evidence>
<reference evidence="7" key="1">
    <citation type="submission" date="2019-06" db="EMBL/GenBank/DDBJ databases">
        <authorList>
            <consortium name="Wellcome Sanger Institute Data Sharing"/>
        </authorList>
    </citation>
    <scope>NUCLEOTIDE SEQUENCE [LARGE SCALE GENOMIC DNA]</scope>
</reference>
<feature type="coiled-coil region" evidence="4">
    <location>
        <begin position="78"/>
        <end position="129"/>
    </location>
</feature>
<evidence type="ECO:0000259" key="6">
    <source>
        <dbReference type="PROSITE" id="PS51132"/>
    </source>
</evidence>
<feature type="domain" description="Olfactomedin-like" evidence="6">
    <location>
        <begin position="152"/>
        <end position="408"/>
    </location>
</feature>
<dbReference type="PROSITE" id="PS51132">
    <property type="entry name" value="OLF"/>
    <property type="match status" value="1"/>
</dbReference>
<protein>
    <submittedName>
        <fullName evidence="7">Olfactomedin-like protein 3A</fullName>
    </submittedName>
</protein>
<dbReference type="SMART" id="SM00284">
    <property type="entry name" value="OLF"/>
    <property type="match status" value="1"/>
</dbReference>
<dbReference type="OrthoDB" id="8626508at2759"/>
<keyword evidence="3" id="KW-1015">Disulfide bond</keyword>
<reference evidence="7" key="2">
    <citation type="submission" date="2025-08" db="UniProtKB">
        <authorList>
            <consortium name="Ensembl"/>
        </authorList>
    </citation>
    <scope>IDENTIFICATION</scope>
</reference>
<keyword evidence="8" id="KW-1185">Reference proteome</keyword>
<dbReference type="AlphaFoldDB" id="A0A672I4B9"/>
<feature type="signal peptide" evidence="5">
    <location>
        <begin position="1"/>
        <end position="22"/>
    </location>
</feature>
<evidence type="ECO:0000256" key="4">
    <source>
        <dbReference type="SAM" id="Coils"/>
    </source>
</evidence>
<dbReference type="Pfam" id="PF02191">
    <property type="entry name" value="OLF"/>
    <property type="match status" value="1"/>
</dbReference>
<dbReference type="Ensembl" id="ENSSFAT00005037368.1">
    <property type="protein sequence ID" value="ENSSFAP00005036014.1"/>
    <property type="gene ID" value="ENSSFAG00005018227.1"/>
</dbReference>
<proteinExistence type="predicted"/>
<organism evidence="7 8">
    <name type="scientific">Salarias fasciatus</name>
    <name type="common">Jewelled blenny</name>
    <name type="synonym">Blennius fasciatus</name>
    <dbReference type="NCBI Taxonomy" id="181472"/>
    <lineage>
        <taxon>Eukaryota</taxon>
        <taxon>Metazoa</taxon>
        <taxon>Chordata</taxon>
        <taxon>Craniata</taxon>
        <taxon>Vertebrata</taxon>
        <taxon>Euteleostomi</taxon>
        <taxon>Actinopterygii</taxon>
        <taxon>Neopterygii</taxon>
        <taxon>Teleostei</taxon>
        <taxon>Neoteleostei</taxon>
        <taxon>Acanthomorphata</taxon>
        <taxon>Ovalentaria</taxon>
        <taxon>Blenniimorphae</taxon>
        <taxon>Blenniiformes</taxon>
        <taxon>Blennioidei</taxon>
        <taxon>Blenniidae</taxon>
        <taxon>Salariinae</taxon>
        <taxon>Salarias</taxon>
    </lineage>
</organism>
<dbReference type="GO" id="GO:0005615">
    <property type="term" value="C:extracellular space"/>
    <property type="evidence" value="ECO:0007669"/>
    <property type="project" value="TreeGrafter"/>
</dbReference>
<evidence type="ECO:0000256" key="1">
    <source>
        <dbReference type="ARBA" id="ARBA00004613"/>
    </source>
</evidence>
<keyword evidence="5" id="KW-0732">Signal</keyword>
<feature type="disulfide bond" evidence="3">
    <location>
        <begin position="153"/>
        <end position="335"/>
    </location>
</feature>
<dbReference type="InterPro" id="IPR050605">
    <property type="entry name" value="Olfactomedin-like_domain"/>
</dbReference>